<organism evidence="1 2">
    <name type="scientific">Ataeniobius toweri</name>
    <dbReference type="NCBI Taxonomy" id="208326"/>
    <lineage>
        <taxon>Eukaryota</taxon>
        <taxon>Metazoa</taxon>
        <taxon>Chordata</taxon>
        <taxon>Craniata</taxon>
        <taxon>Vertebrata</taxon>
        <taxon>Euteleostomi</taxon>
        <taxon>Actinopterygii</taxon>
        <taxon>Neopterygii</taxon>
        <taxon>Teleostei</taxon>
        <taxon>Neoteleostei</taxon>
        <taxon>Acanthomorphata</taxon>
        <taxon>Ovalentaria</taxon>
        <taxon>Atherinomorphae</taxon>
        <taxon>Cyprinodontiformes</taxon>
        <taxon>Goodeidae</taxon>
        <taxon>Ataeniobius</taxon>
    </lineage>
</organism>
<sequence length="67" mass="7886">MISAHPVTTAELYRTGQWCDDHFIKREFETHPLKSRITQDLSAWESGAQGRMLPKRLKVQKVMMKRD</sequence>
<reference evidence="1 2" key="1">
    <citation type="submission" date="2021-07" db="EMBL/GenBank/DDBJ databases">
        <authorList>
            <person name="Palmer J.M."/>
        </authorList>
    </citation>
    <scope>NUCLEOTIDE SEQUENCE [LARGE SCALE GENOMIC DNA]</scope>
    <source>
        <strain evidence="1 2">AT_MEX2019</strain>
        <tissue evidence="1">Muscle</tissue>
    </source>
</reference>
<evidence type="ECO:0000313" key="1">
    <source>
        <dbReference type="EMBL" id="MED6242180.1"/>
    </source>
</evidence>
<dbReference type="Proteomes" id="UP001345963">
    <property type="component" value="Unassembled WGS sequence"/>
</dbReference>
<gene>
    <name evidence="1" type="ORF">ATANTOWER_001271</name>
</gene>
<keyword evidence="2" id="KW-1185">Reference proteome</keyword>
<name>A0ABU7AWD0_9TELE</name>
<comment type="caution">
    <text evidence="1">The sequence shown here is derived from an EMBL/GenBank/DDBJ whole genome shotgun (WGS) entry which is preliminary data.</text>
</comment>
<evidence type="ECO:0000313" key="2">
    <source>
        <dbReference type="Proteomes" id="UP001345963"/>
    </source>
</evidence>
<proteinExistence type="predicted"/>
<accession>A0ABU7AWD0</accession>
<protein>
    <submittedName>
        <fullName evidence="1">Uncharacterized protein</fullName>
    </submittedName>
</protein>
<dbReference type="EMBL" id="JAHUTI010030630">
    <property type="protein sequence ID" value="MED6242180.1"/>
    <property type="molecule type" value="Genomic_DNA"/>
</dbReference>